<reference evidence="2" key="4">
    <citation type="submission" date="2024-05" db="EMBL/GenBank/DDBJ databases">
        <authorList>
            <person name="Sun Q."/>
            <person name="Zhou Y."/>
        </authorList>
    </citation>
    <scope>NUCLEOTIDE SEQUENCE</scope>
    <source>
        <strain evidence="2">CGMCC 1.18437</strain>
    </source>
</reference>
<accession>A0A7W8KDJ4</accession>
<dbReference type="RefSeq" id="WP_184110545.1">
    <property type="nucleotide sequence ID" value="NZ_BNAJ01000003.1"/>
</dbReference>
<reference evidence="5" key="2">
    <citation type="journal article" date="2019" name="Int. J. Syst. Evol. Microbiol.">
        <title>The Global Catalogue of Microorganisms (GCM) 10K type strain sequencing project: providing services to taxonomists for standard genome sequencing and annotation.</title>
        <authorList>
            <consortium name="The Broad Institute Genomics Platform"/>
            <consortium name="The Broad Institute Genome Sequencing Center for Infectious Disease"/>
            <person name="Wu L."/>
            <person name="Ma J."/>
        </authorList>
    </citation>
    <scope>NUCLEOTIDE SEQUENCE [LARGE SCALE GENOMIC DNA]</scope>
    <source>
        <strain evidence="5">CGMCC 1.18437</strain>
    </source>
</reference>
<gene>
    <name evidence="2" type="ORF">GCM10017781_15800</name>
    <name evidence="3" type="ORF">HNQ07_001659</name>
</gene>
<name>A0A7W8KDJ4_9DEIO</name>
<organism evidence="3 4">
    <name type="scientific">Deinococcus metalli</name>
    <dbReference type="NCBI Taxonomy" id="1141878"/>
    <lineage>
        <taxon>Bacteria</taxon>
        <taxon>Thermotogati</taxon>
        <taxon>Deinococcota</taxon>
        <taxon>Deinococci</taxon>
        <taxon>Deinococcales</taxon>
        <taxon>Deinococcaceae</taxon>
        <taxon>Deinococcus</taxon>
    </lineage>
</organism>
<dbReference type="EMBL" id="BNAJ01000003">
    <property type="protein sequence ID" value="GHF40023.1"/>
    <property type="molecule type" value="Genomic_DNA"/>
</dbReference>
<dbReference type="AlphaFoldDB" id="A0A7W8KDJ4"/>
<keyword evidence="1" id="KW-0732">Signal</keyword>
<comment type="caution">
    <text evidence="3">The sequence shown here is derived from an EMBL/GenBank/DDBJ whole genome shotgun (WGS) entry which is preliminary data.</text>
</comment>
<evidence type="ECO:0000313" key="5">
    <source>
        <dbReference type="Proteomes" id="UP000619376"/>
    </source>
</evidence>
<reference evidence="2" key="1">
    <citation type="journal article" date="2014" name="Int. J. Syst. Evol. Microbiol.">
        <title>Complete genome of a new Firmicutes species belonging to the dominant human colonic microbiota ('Ruminococcus bicirculans') reveals two chromosomes and a selective capacity to utilize plant glucans.</title>
        <authorList>
            <consortium name="NISC Comparative Sequencing Program"/>
            <person name="Wegmann U."/>
            <person name="Louis P."/>
            <person name="Goesmann A."/>
            <person name="Henrissat B."/>
            <person name="Duncan S.H."/>
            <person name="Flint H.J."/>
        </authorList>
    </citation>
    <scope>NUCLEOTIDE SEQUENCE</scope>
    <source>
        <strain evidence="2">CGMCC 1.18437</strain>
    </source>
</reference>
<dbReference type="EMBL" id="JACHFK010000003">
    <property type="protein sequence ID" value="MBB5376202.1"/>
    <property type="molecule type" value="Genomic_DNA"/>
</dbReference>
<reference evidence="3 4" key="3">
    <citation type="submission" date="2020-08" db="EMBL/GenBank/DDBJ databases">
        <title>Genomic Encyclopedia of Type Strains, Phase IV (KMG-IV): sequencing the most valuable type-strain genomes for metagenomic binning, comparative biology and taxonomic classification.</title>
        <authorList>
            <person name="Goeker M."/>
        </authorList>
    </citation>
    <scope>NUCLEOTIDE SEQUENCE [LARGE SCALE GENOMIC DNA]</scope>
    <source>
        <strain evidence="3 4">DSM 27521</strain>
    </source>
</reference>
<dbReference type="Proteomes" id="UP000619376">
    <property type="component" value="Unassembled WGS sequence"/>
</dbReference>
<evidence type="ECO:0008006" key="6">
    <source>
        <dbReference type="Google" id="ProtNLM"/>
    </source>
</evidence>
<dbReference type="SUPFAM" id="SSF51126">
    <property type="entry name" value="Pectin lyase-like"/>
    <property type="match status" value="2"/>
</dbReference>
<feature type="chain" id="PRO_5030945771" description="Right-handed parallel beta-helix repeat-containing protein" evidence="1">
    <location>
        <begin position="28"/>
        <end position="639"/>
    </location>
</feature>
<dbReference type="InterPro" id="IPR006626">
    <property type="entry name" value="PbH1"/>
</dbReference>
<protein>
    <recommendedName>
        <fullName evidence="6">Right-handed parallel beta-helix repeat-containing protein</fullName>
    </recommendedName>
</protein>
<dbReference type="PROSITE" id="PS51257">
    <property type="entry name" value="PROKAR_LIPOPROTEIN"/>
    <property type="match status" value="1"/>
</dbReference>
<keyword evidence="5" id="KW-1185">Reference proteome</keyword>
<evidence type="ECO:0000313" key="3">
    <source>
        <dbReference type="EMBL" id="MBB5376202.1"/>
    </source>
</evidence>
<dbReference type="InterPro" id="IPR011050">
    <property type="entry name" value="Pectin_lyase_fold/virulence"/>
</dbReference>
<dbReference type="Proteomes" id="UP000539473">
    <property type="component" value="Unassembled WGS sequence"/>
</dbReference>
<proteinExistence type="predicted"/>
<feature type="signal peptide" evidence="1">
    <location>
        <begin position="1"/>
        <end position="27"/>
    </location>
</feature>
<sequence>MNAHVIRRHTAAPLTLLSLALSLAACGGGTATPPGTPVTTLSDSGAGSLREAIGAVAAGDTLRLTQGGTLTLQSPLVIDKNVTVIASGVTIDAAGKGRALEVASGATVTLKGGTLKGGTGGVLIARLTTASVGERSGPARVEPRARLRASGLSAQAATPTVGGVLLNRGTLTLDGVTITGGKANIGGGIFNASGATLTLTGSTSVTGNTADLIDPNDDTIDQGVGGGIFNKGTLFVSGGSVSNNNASYSGGGIQGGIGSAITISGGKVDGNTTTYPVTVEGTVTTGAAGGGVFTSGDLTVTGGSVSGNSTSFFGGGITVQSTCADAECTTVNRPVFKLSGGTIENNAQTDTTGIGGGGGLWSDGTTTITGGTVRANTADGGAGMVAWYTTDITGGVFEGNQARGSGGGLFFLNSGRTYHIGGTARITGNKAVNSGGGFSIARSAEVTMDGGSVSGNAVTGTTDGGGGVRVGGGTAFTLVGGEIKGNTAVKTGGGITVGGKVTMTGGSITGNTVTNRTDAQGGGGGGVRLYAGASMTASGGTISNNVAWFGGGVETNGAYQTSPTSTFVLSGATVSNNRAEDNNVGGGFWNDGSLSIQSGSVTGNVARQGAGVFNTKVAVYSQAGGSVSGNTPDNVYTAP</sequence>
<evidence type="ECO:0000313" key="2">
    <source>
        <dbReference type="EMBL" id="GHF40023.1"/>
    </source>
</evidence>
<evidence type="ECO:0000256" key="1">
    <source>
        <dbReference type="SAM" id="SignalP"/>
    </source>
</evidence>
<evidence type="ECO:0000313" key="4">
    <source>
        <dbReference type="Proteomes" id="UP000539473"/>
    </source>
</evidence>
<dbReference type="SMART" id="SM00710">
    <property type="entry name" value="PbH1"/>
    <property type="match status" value="12"/>
</dbReference>